<evidence type="ECO:0000256" key="6">
    <source>
        <dbReference type="ARBA" id="ARBA00030036"/>
    </source>
</evidence>
<keyword evidence="4 7" id="KW-0175">Coiled coil</keyword>
<dbReference type="InterPro" id="IPR007648">
    <property type="entry name" value="ATPase_inhibitor_mt"/>
</dbReference>
<comment type="subcellular location">
    <subcellularLocation>
        <location evidence="1">Mitochondrion</location>
    </subcellularLocation>
</comment>
<sequence>MALTSRTVFNLRSPLALCVRVMSTGDAGSGVGHGGGTGGTIRDAGGAFGKREVALENQYFRRLQHQQLEKMRAGIEEEVVFHKEQVEAHEEAIKRHHRILDELNMNIRNIVARDKMTKHDS</sequence>
<dbReference type="PANTHER" id="PTHR48417">
    <property type="entry name" value="ATP SYNTHASE F1 SUBUNIT EPSILON"/>
    <property type="match status" value="1"/>
</dbReference>
<name>A0A8J5KNZ2_HOMAM</name>
<evidence type="ECO:0000313" key="8">
    <source>
        <dbReference type="EMBL" id="KAG7170859.1"/>
    </source>
</evidence>
<dbReference type="AlphaFoldDB" id="A0A8J5KNZ2"/>
<evidence type="ECO:0000256" key="5">
    <source>
        <dbReference type="ARBA" id="ARBA00023128"/>
    </source>
</evidence>
<protein>
    <recommendedName>
        <fullName evidence="6">ATP synthase F1 subunit epsilon</fullName>
    </recommendedName>
</protein>
<dbReference type="Pfam" id="PF04568">
    <property type="entry name" value="IATP"/>
    <property type="match status" value="1"/>
</dbReference>
<dbReference type="Proteomes" id="UP000747542">
    <property type="component" value="Unassembled WGS sequence"/>
</dbReference>
<keyword evidence="9" id="KW-1185">Reference proteome</keyword>
<evidence type="ECO:0000256" key="4">
    <source>
        <dbReference type="ARBA" id="ARBA00023054"/>
    </source>
</evidence>
<accession>A0A8J5KNZ2</accession>
<dbReference type="PANTHER" id="PTHR48417:SF1">
    <property type="entry name" value="ATP SYNTHASE F1 SUBUNIT EPSILON"/>
    <property type="match status" value="1"/>
</dbReference>
<dbReference type="GO" id="GO:0005739">
    <property type="term" value="C:mitochondrion"/>
    <property type="evidence" value="ECO:0007669"/>
    <property type="project" value="UniProtKB-SubCell"/>
</dbReference>
<reference evidence="8" key="1">
    <citation type="journal article" date="2021" name="Sci. Adv.">
        <title>The American lobster genome reveals insights on longevity, neural, and immune adaptations.</title>
        <authorList>
            <person name="Polinski J.M."/>
            <person name="Zimin A.V."/>
            <person name="Clark K.F."/>
            <person name="Kohn A.B."/>
            <person name="Sadowski N."/>
            <person name="Timp W."/>
            <person name="Ptitsyn A."/>
            <person name="Khanna P."/>
            <person name="Romanova D.Y."/>
            <person name="Williams P."/>
            <person name="Greenwood S.J."/>
            <person name="Moroz L.L."/>
            <person name="Walt D.R."/>
            <person name="Bodnar A.G."/>
        </authorList>
    </citation>
    <scope>NUCLEOTIDE SEQUENCE</scope>
    <source>
        <strain evidence="8">GMGI-L3</strain>
    </source>
</reference>
<feature type="coiled-coil region" evidence="7">
    <location>
        <begin position="65"/>
        <end position="106"/>
    </location>
</feature>
<keyword evidence="5" id="KW-0496">Mitochondrion</keyword>
<dbReference type="OrthoDB" id="10045676at2759"/>
<keyword evidence="3" id="KW-0809">Transit peptide</keyword>
<evidence type="ECO:0000256" key="2">
    <source>
        <dbReference type="ARBA" id="ARBA00010901"/>
    </source>
</evidence>
<dbReference type="EMBL" id="JAHLQT010013259">
    <property type="protein sequence ID" value="KAG7170859.1"/>
    <property type="molecule type" value="Genomic_DNA"/>
</dbReference>
<gene>
    <name evidence="8" type="primary">mai2-L2</name>
    <name evidence="8" type="ORF">Hamer_G024901</name>
</gene>
<evidence type="ECO:0000256" key="1">
    <source>
        <dbReference type="ARBA" id="ARBA00004173"/>
    </source>
</evidence>
<dbReference type="GO" id="GO:0042030">
    <property type="term" value="F:ATPase inhibitor activity"/>
    <property type="evidence" value="ECO:0007669"/>
    <property type="project" value="InterPro"/>
</dbReference>
<evidence type="ECO:0000313" key="9">
    <source>
        <dbReference type="Proteomes" id="UP000747542"/>
    </source>
</evidence>
<dbReference type="FunFam" id="1.20.5.500:FF:000007">
    <property type="entry name" value="ATPase inhibitor, putative"/>
    <property type="match status" value="1"/>
</dbReference>
<evidence type="ECO:0000256" key="7">
    <source>
        <dbReference type="SAM" id="Coils"/>
    </source>
</evidence>
<comment type="caution">
    <text evidence="8">The sequence shown here is derived from an EMBL/GenBank/DDBJ whole genome shotgun (WGS) entry which is preliminary data.</text>
</comment>
<comment type="similarity">
    <text evidence="2">Belongs to the ATPase inhibitor family.</text>
</comment>
<organism evidence="8 9">
    <name type="scientific">Homarus americanus</name>
    <name type="common">American lobster</name>
    <dbReference type="NCBI Taxonomy" id="6706"/>
    <lineage>
        <taxon>Eukaryota</taxon>
        <taxon>Metazoa</taxon>
        <taxon>Ecdysozoa</taxon>
        <taxon>Arthropoda</taxon>
        <taxon>Crustacea</taxon>
        <taxon>Multicrustacea</taxon>
        <taxon>Malacostraca</taxon>
        <taxon>Eumalacostraca</taxon>
        <taxon>Eucarida</taxon>
        <taxon>Decapoda</taxon>
        <taxon>Pleocyemata</taxon>
        <taxon>Astacidea</taxon>
        <taxon>Nephropoidea</taxon>
        <taxon>Nephropidae</taxon>
        <taxon>Homarus</taxon>
    </lineage>
</organism>
<evidence type="ECO:0000256" key="3">
    <source>
        <dbReference type="ARBA" id="ARBA00022946"/>
    </source>
</evidence>
<proteinExistence type="inferred from homology"/>